<dbReference type="RefSeq" id="WP_231920183.1">
    <property type="nucleotide sequence ID" value="NZ_LT629772.1"/>
</dbReference>
<feature type="active site" evidence="1">
    <location>
        <position position="244"/>
    </location>
</feature>
<gene>
    <name evidence="5" type="ORF">SAMN04489812_1026</name>
</gene>
<feature type="disulfide bond" evidence="2">
    <location>
        <begin position="119"/>
        <end position="128"/>
    </location>
</feature>
<dbReference type="GO" id="GO:0019433">
    <property type="term" value="P:triglyceride catabolic process"/>
    <property type="evidence" value="ECO:0007669"/>
    <property type="project" value="TreeGrafter"/>
</dbReference>
<evidence type="ECO:0000256" key="2">
    <source>
        <dbReference type="PIRSR" id="PIRSR637460-2"/>
    </source>
</evidence>
<dbReference type="AlphaFoldDB" id="A0A1H1PUL4"/>
<dbReference type="PANTHER" id="PTHR37981">
    <property type="entry name" value="LIPASE 2"/>
    <property type="match status" value="1"/>
</dbReference>
<proteinExistence type="predicted"/>
<dbReference type="Proteomes" id="UP000199103">
    <property type="component" value="Chromosome I"/>
</dbReference>
<protein>
    <submittedName>
        <fullName evidence="5">GDSL-like Lipase/Acylhydrolase family protein</fullName>
    </submittedName>
</protein>
<name>A0A1H1PUL4_9ACTN</name>
<dbReference type="PROSITE" id="PS51318">
    <property type="entry name" value="TAT"/>
    <property type="match status" value="1"/>
</dbReference>
<dbReference type="EMBL" id="LT629772">
    <property type="protein sequence ID" value="SDS14773.1"/>
    <property type="molecule type" value="Genomic_DNA"/>
</dbReference>
<reference evidence="5 6" key="1">
    <citation type="submission" date="2016-10" db="EMBL/GenBank/DDBJ databases">
        <authorList>
            <person name="de Groot N.N."/>
        </authorList>
    </citation>
    <scope>NUCLEOTIDE SEQUENCE [LARGE SCALE GENOMIC DNA]</scope>
    <source>
        <strain evidence="5 6">DSM 21800</strain>
    </source>
</reference>
<dbReference type="STRING" id="630515.SAMN04489812_1026"/>
<keyword evidence="3" id="KW-0732">Signal</keyword>
<dbReference type="Gene3D" id="3.40.50.1110">
    <property type="entry name" value="SGNH hydrolase"/>
    <property type="match status" value="1"/>
</dbReference>
<accession>A0A1H1PUL4</accession>
<evidence type="ECO:0000256" key="3">
    <source>
        <dbReference type="SAM" id="SignalP"/>
    </source>
</evidence>
<dbReference type="Pfam" id="PF13472">
    <property type="entry name" value="Lipase_GDSL_2"/>
    <property type="match status" value="1"/>
</dbReference>
<feature type="chain" id="PRO_5009256978" evidence="3">
    <location>
        <begin position="30"/>
        <end position="347"/>
    </location>
</feature>
<dbReference type="InterPro" id="IPR006311">
    <property type="entry name" value="TAT_signal"/>
</dbReference>
<dbReference type="InterPro" id="IPR013830">
    <property type="entry name" value="SGNH_hydro"/>
</dbReference>
<organism evidence="5 6">
    <name type="scientific">Microlunatus soli</name>
    <dbReference type="NCBI Taxonomy" id="630515"/>
    <lineage>
        <taxon>Bacteria</taxon>
        <taxon>Bacillati</taxon>
        <taxon>Actinomycetota</taxon>
        <taxon>Actinomycetes</taxon>
        <taxon>Propionibacteriales</taxon>
        <taxon>Propionibacteriaceae</taxon>
        <taxon>Microlunatus</taxon>
    </lineage>
</organism>
<evidence type="ECO:0000259" key="4">
    <source>
        <dbReference type="Pfam" id="PF13472"/>
    </source>
</evidence>
<dbReference type="InterPro" id="IPR037460">
    <property type="entry name" value="SEST-like"/>
</dbReference>
<evidence type="ECO:0000256" key="1">
    <source>
        <dbReference type="PIRSR" id="PIRSR637460-1"/>
    </source>
</evidence>
<evidence type="ECO:0000313" key="6">
    <source>
        <dbReference type="Proteomes" id="UP000199103"/>
    </source>
</evidence>
<sequence length="347" mass="36529">MTHLTLRRILLTTAAATLVGLTAISPARAAATGYVALGDSYSAGVGTHDKADDCYRSPSGYPALLAGGYGLSLNYQACNGADTADVVADQLAALSADTGAVSLTVGGNDVGFADVLTECAQPGWLSDCAGAIADGRTILTEQLPGRYDSLLGSIADRAPHATVAVAGYPRIFNGEDCNAATFFSPEEESDLNAAVDEMDALISGKAGANGFDYVDPRSAFDGHAVCDDQEWVNGLSEPIEESYHPNRDGNVGYAELVGPVLTGRPFPTAVRPEADRLPQLSDSQRLHQQADIVLSFDLDSAANLERADRHGIDPDRIRRLATMLRSSDSDTIAAALDELQRLDRRAS</sequence>
<dbReference type="InterPro" id="IPR036514">
    <property type="entry name" value="SGNH_hydro_sf"/>
</dbReference>
<evidence type="ECO:0000313" key="5">
    <source>
        <dbReference type="EMBL" id="SDS14773.1"/>
    </source>
</evidence>
<feature type="signal peptide" evidence="3">
    <location>
        <begin position="1"/>
        <end position="29"/>
    </location>
</feature>
<dbReference type="SUPFAM" id="SSF52266">
    <property type="entry name" value="SGNH hydrolase"/>
    <property type="match status" value="1"/>
</dbReference>
<feature type="active site" description="Nucleophile" evidence="1">
    <location>
        <position position="40"/>
    </location>
</feature>
<keyword evidence="5" id="KW-0378">Hydrolase</keyword>
<keyword evidence="6" id="KW-1185">Reference proteome</keyword>
<dbReference type="CDD" id="cd01823">
    <property type="entry name" value="SEST_like"/>
    <property type="match status" value="1"/>
</dbReference>
<feature type="disulfide bond" evidence="2">
    <location>
        <begin position="54"/>
        <end position="78"/>
    </location>
</feature>
<feature type="domain" description="SGNH hydrolase-type esterase" evidence="4">
    <location>
        <begin position="36"/>
        <end position="250"/>
    </location>
</feature>
<dbReference type="GO" id="GO:0004806">
    <property type="term" value="F:triacylglycerol lipase activity"/>
    <property type="evidence" value="ECO:0007669"/>
    <property type="project" value="TreeGrafter"/>
</dbReference>
<keyword evidence="2" id="KW-1015">Disulfide bond</keyword>
<dbReference type="PANTHER" id="PTHR37981:SF1">
    <property type="entry name" value="SGNH HYDROLASE-TYPE ESTERASE DOMAIN-CONTAINING PROTEIN"/>
    <property type="match status" value="1"/>
</dbReference>